<dbReference type="InterPro" id="IPR033810">
    <property type="entry name" value="Carboxypeptidase_T"/>
</dbReference>
<dbReference type="SUPFAM" id="SSF53187">
    <property type="entry name" value="Zn-dependent exopeptidases"/>
    <property type="match status" value="1"/>
</dbReference>
<feature type="coiled-coil region" evidence="9">
    <location>
        <begin position="74"/>
        <end position="108"/>
    </location>
</feature>
<dbReference type="Gene3D" id="3.40.630.10">
    <property type="entry name" value="Zn peptidases"/>
    <property type="match status" value="1"/>
</dbReference>
<evidence type="ECO:0000313" key="13">
    <source>
        <dbReference type="EMBL" id="MFD2592255.1"/>
    </source>
</evidence>
<gene>
    <name evidence="13" type="ORF">ACFSTE_15565</name>
</gene>
<comment type="similarity">
    <text evidence="2 8">Belongs to the peptidase M14 family.</text>
</comment>
<keyword evidence="4" id="KW-0732">Signal</keyword>
<evidence type="ECO:0000256" key="7">
    <source>
        <dbReference type="ARBA" id="ARBA00023049"/>
    </source>
</evidence>
<evidence type="ECO:0000256" key="8">
    <source>
        <dbReference type="PROSITE-ProRule" id="PRU01379"/>
    </source>
</evidence>
<dbReference type="PANTHER" id="PTHR11705">
    <property type="entry name" value="PROTEASE FAMILY M14 CARBOXYPEPTIDASE A,B"/>
    <property type="match status" value="1"/>
</dbReference>
<keyword evidence="10" id="KW-0812">Transmembrane</keyword>
<sequence>MYTNSTHRLTRIGYLCTLIFLCCTFLINAQEKHYRVQIYADKTQLTSFHDQGFEADHFHFENGAVITEISAKDLQFLKKNKIKHKILIRNLEKRIPRRNKKIDRKNAKQKNKVAAQQVPTPSNFSLGSIAGFHSHDEAVAMLDKMRQLYPNLITAKSSIGTSIEGRSIYMVKISDNPTQDENEDEMLFTSIHHAREPIGLSQTLFYMWYLLENYETNDEIKTLVDNMELYFIPIVNPDGYIHNQNTNPNGGGYWRKNRRRNSGGSYGVDLNRNYGYKWGTQSSSNPRSDTYHGTSGFSEPETKALRDFSNQHNFIAALNYHSYGNLLIHPWGYKANTFTPDQDTFVAMCKYMTEENNYKYGTPNQTVNYSGSGSSDDWMYGEQTSKSKMMAMTPEVGSGNDGFWPASSRIIPLCNQAFPLNIKVMRMVARYAVITPSTTSQTITTLSGNIDFSIKRYSLKQANWKVSLASDSPYISSLGQPKEYSNLTLLGTSTGSISYQLKANTPKGTKIPIQVVVSNGSWEYTKEVIITYNGDGGGDTQSPTIPAGLEVTNVTATSVGLSWNPSTDNVGVTGYDVYQGNSLATSVTQTTAVINGLSPNTTYTFKVRGKDAAGNVSDFSTEVRTTTTGGGATYCEAKSNNATDEYIGRVQLGDIDNTTAAGSGYNDHTALQTNLTKNNSYTITITPKWKGTQYREAYSVWIDYNKDGDFKDQGEQVWTKNASTTSPVSGDFVVPSNATDGATRMRVIMRYSKLPSSCGVFDYGEVEDYTVVITGIVGNDTQAPSIPKSLIANNVTESSLSLSWDASTDNVGVTAYEVFQGNSLVKTETTTTSDITGLTAATAYQFKVRAKDAAGNISDFSTALAVTTQGNSGDPCAGVAPYDSSQTYQVGERVVYFGRLYEKTATSWKFIALCGAASKSHAKEISDLSSLADEIILFPSPTKNKLFVMLPYLDKETPYKILDLKGKVVKKGFVKEYIELEAIASGTYVIQIKTETKTVNKRFIKVD</sequence>
<reference evidence="14" key="1">
    <citation type="journal article" date="2019" name="Int. J. Syst. Evol. Microbiol.">
        <title>The Global Catalogue of Microorganisms (GCM) 10K type strain sequencing project: providing services to taxonomists for standard genome sequencing and annotation.</title>
        <authorList>
            <consortium name="The Broad Institute Genomics Platform"/>
            <consortium name="The Broad Institute Genome Sequencing Center for Infectious Disease"/>
            <person name="Wu L."/>
            <person name="Ma J."/>
        </authorList>
    </citation>
    <scope>NUCLEOTIDE SEQUENCE [LARGE SCALE GENOMIC DNA]</scope>
    <source>
        <strain evidence="14">KCTC 42423</strain>
    </source>
</reference>
<organism evidence="13 14">
    <name type="scientific">Aquimarina hainanensis</name>
    <dbReference type="NCBI Taxonomy" id="1578017"/>
    <lineage>
        <taxon>Bacteria</taxon>
        <taxon>Pseudomonadati</taxon>
        <taxon>Bacteroidota</taxon>
        <taxon>Flavobacteriia</taxon>
        <taxon>Flavobacteriales</taxon>
        <taxon>Flavobacteriaceae</taxon>
        <taxon>Aquimarina</taxon>
    </lineage>
</organism>
<dbReference type="InterPro" id="IPR036116">
    <property type="entry name" value="FN3_sf"/>
</dbReference>
<evidence type="ECO:0000313" key="14">
    <source>
        <dbReference type="Proteomes" id="UP001597459"/>
    </source>
</evidence>
<dbReference type="Pfam" id="PF20009">
    <property type="entry name" value="GEVED"/>
    <property type="match status" value="1"/>
</dbReference>
<dbReference type="Pfam" id="PF18962">
    <property type="entry name" value="Por_Secre_tail"/>
    <property type="match status" value="1"/>
</dbReference>
<dbReference type="PANTHER" id="PTHR11705:SF143">
    <property type="entry name" value="SLL0236 PROTEIN"/>
    <property type="match status" value="1"/>
</dbReference>
<dbReference type="InterPro" id="IPR003961">
    <property type="entry name" value="FN3_dom"/>
</dbReference>
<accession>A0ABW5NA03</accession>
<evidence type="ECO:0000256" key="2">
    <source>
        <dbReference type="ARBA" id="ARBA00005988"/>
    </source>
</evidence>
<dbReference type="GO" id="GO:0004180">
    <property type="term" value="F:carboxypeptidase activity"/>
    <property type="evidence" value="ECO:0007669"/>
    <property type="project" value="UniProtKB-KW"/>
</dbReference>
<dbReference type="PROSITE" id="PS52035">
    <property type="entry name" value="PEPTIDASE_M14"/>
    <property type="match status" value="1"/>
</dbReference>
<keyword evidence="9" id="KW-0175">Coiled coil</keyword>
<keyword evidence="10" id="KW-0472">Membrane</keyword>
<dbReference type="SMART" id="SM00060">
    <property type="entry name" value="FN3"/>
    <property type="match status" value="2"/>
</dbReference>
<dbReference type="RefSeq" id="WP_378253800.1">
    <property type="nucleotide sequence ID" value="NZ_JBHSJV010000001.1"/>
</dbReference>
<dbReference type="InterPro" id="IPR045474">
    <property type="entry name" value="GEVED"/>
</dbReference>
<dbReference type="Proteomes" id="UP001597459">
    <property type="component" value="Unassembled WGS sequence"/>
</dbReference>
<dbReference type="CDD" id="cd03859">
    <property type="entry name" value="M14_CPT"/>
    <property type="match status" value="1"/>
</dbReference>
<feature type="domain" description="Peptidase M14" evidence="12">
    <location>
        <begin position="131"/>
        <end position="428"/>
    </location>
</feature>
<feature type="transmembrane region" description="Helical" evidence="10">
    <location>
        <begin position="12"/>
        <end position="29"/>
    </location>
</feature>
<evidence type="ECO:0000256" key="5">
    <source>
        <dbReference type="ARBA" id="ARBA00022801"/>
    </source>
</evidence>
<dbReference type="CDD" id="cd00063">
    <property type="entry name" value="FN3"/>
    <property type="match status" value="2"/>
</dbReference>
<keyword evidence="10" id="KW-1133">Transmembrane helix</keyword>
<name>A0ABW5NA03_9FLAO</name>
<feature type="domain" description="Fibronectin type-III" evidence="11">
    <location>
        <begin position="545"/>
        <end position="631"/>
    </location>
</feature>
<dbReference type="InterPro" id="IPR026444">
    <property type="entry name" value="Secre_tail"/>
</dbReference>
<dbReference type="InterPro" id="IPR000834">
    <property type="entry name" value="Peptidase_M14"/>
</dbReference>
<dbReference type="EMBL" id="JBHULX010000030">
    <property type="protein sequence ID" value="MFD2592255.1"/>
    <property type="molecule type" value="Genomic_DNA"/>
</dbReference>
<comment type="caution">
    <text evidence="13">The sequence shown here is derived from an EMBL/GenBank/DDBJ whole genome shotgun (WGS) entry which is preliminary data.</text>
</comment>
<evidence type="ECO:0000256" key="3">
    <source>
        <dbReference type="ARBA" id="ARBA00022670"/>
    </source>
</evidence>
<protein>
    <submittedName>
        <fullName evidence="13">M14 family zinc carboxypeptidase</fullName>
    </submittedName>
</protein>
<feature type="domain" description="Fibronectin type-III" evidence="11">
    <location>
        <begin position="783"/>
        <end position="871"/>
    </location>
</feature>
<dbReference type="SMART" id="SM00631">
    <property type="entry name" value="Zn_pept"/>
    <property type="match status" value="1"/>
</dbReference>
<evidence type="ECO:0000256" key="9">
    <source>
        <dbReference type="SAM" id="Coils"/>
    </source>
</evidence>
<evidence type="ECO:0000256" key="6">
    <source>
        <dbReference type="ARBA" id="ARBA00022833"/>
    </source>
</evidence>
<evidence type="ECO:0000259" key="12">
    <source>
        <dbReference type="PROSITE" id="PS52035"/>
    </source>
</evidence>
<evidence type="ECO:0000256" key="4">
    <source>
        <dbReference type="ARBA" id="ARBA00022729"/>
    </source>
</evidence>
<keyword evidence="3" id="KW-0645">Protease</keyword>
<keyword evidence="14" id="KW-1185">Reference proteome</keyword>
<dbReference type="SUPFAM" id="SSF49265">
    <property type="entry name" value="Fibronectin type III"/>
    <property type="match status" value="2"/>
</dbReference>
<comment type="cofactor">
    <cofactor evidence="1">
        <name>Zn(2+)</name>
        <dbReference type="ChEBI" id="CHEBI:29105"/>
    </cofactor>
</comment>
<dbReference type="InterPro" id="IPR013783">
    <property type="entry name" value="Ig-like_fold"/>
</dbReference>
<evidence type="ECO:0000256" key="1">
    <source>
        <dbReference type="ARBA" id="ARBA00001947"/>
    </source>
</evidence>
<dbReference type="PROSITE" id="PS50853">
    <property type="entry name" value="FN3"/>
    <property type="match status" value="2"/>
</dbReference>
<keyword evidence="7" id="KW-0482">Metalloprotease</keyword>
<dbReference type="NCBIfam" id="TIGR04183">
    <property type="entry name" value="Por_Secre_tail"/>
    <property type="match status" value="1"/>
</dbReference>
<feature type="active site" description="Proton donor/acceptor" evidence="8">
    <location>
        <position position="395"/>
    </location>
</feature>
<evidence type="ECO:0000259" key="11">
    <source>
        <dbReference type="PROSITE" id="PS50853"/>
    </source>
</evidence>
<keyword evidence="6" id="KW-0862">Zinc</keyword>
<evidence type="ECO:0000256" key="10">
    <source>
        <dbReference type="SAM" id="Phobius"/>
    </source>
</evidence>
<dbReference type="Pfam" id="PF00246">
    <property type="entry name" value="Peptidase_M14"/>
    <property type="match status" value="1"/>
</dbReference>
<dbReference type="Gene3D" id="2.60.40.10">
    <property type="entry name" value="Immunoglobulins"/>
    <property type="match status" value="2"/>
</dbReference>
<keyword evidence="5" id="KW-0378">Hydrolase</keyword>
<keyword evidence="13" id="KW-0121">Carboxypeptidase</keyword>
<proteinExistence type="inferred from homology"/>
<dbReference type="PRINTS" id="PR00765">
    <property type="entry name" value="CRBOXYPTASEA"/>
</dbReference>
<dbReference type="Pfam" id="PF00041">
    <property type="entry name" value="fn3"/>
    <property type="match status" value="2"/>
</dbReference>